<feature type="compositionally biased region" description="Polar residues" evidence="1">
    <location>
        <begin position="1"/>
        <end position="14"/>
    </location>
</feature>
<feature type="non-terminal residue" evidence="2">
    <location>
        <position position="1"/>
    </location>
</feature>
<name>A0A9N9DU10_9GLOM</name>
<organism evidence="2 3">
    <name type="scientific">Paraglomus occultum</name>
    <dbReference type="NCBI Taxonomy" id="144539"/>
    <lineage>
        <taxon>Eukaryota</taxon>
        <taxon>Fungi</taxon>
        <taxon>Fungi incertae sedis</taxon>
        <taxon>Mucoromycota</taxon>
        <taxon>Glomeromycotina</taxon>
        <taxon>Glomeromycetes</taxon>
        <taxon>Paraglomerales</taxon>
        <taxon>Paraglomeraceae</taxon>
        <taxon>Paraglomus</taxon>
    </lineage>
</organism>
<proteinExistence type="predicted"/>
<accession>A0A9N9DU10</accession>
<feature type="non-terminal residue" evidence="2">
    <location>
        <position position="89"/>
    </location>
</feature>
<evidence type="ECO:0000313" key="3">
    <source>
        <dbReference type="Proteomes" id="UP000789572"/>
    </source>
</evidence>
<gene>
    <name evidence="2" type="ORF">POCULU_LOCUS10026</name>
</gene>
<evidence type="ECO:0000313" key="2">
    <source>
        <dbReference type="EMBL" id="CAG8652518.1"/>
    </source>
</evidence>
<feature type="region of interest" description="Disordered" evidence="1">
    <location>
        <begin position="1"/>
        <end position="23"/>
    </location>
</feature>
<sequence>AVHKAVSQSPPSQTNERKATTPKKANIFKVTEIAKALLVKKVEDTPCEDYEQPSNLNEVDDYQQKCIHDPPEPPARQTQRKTIIINATE</sequence>
<dbReference type="AlphaFoldDB" id="A0A9N9DU10"/>
<dbReference type="Proteomes" id="UP000789572">
    <property type="component" value="Unassembled WGS sequence"/>
</dbReference>
<reference evidence="2" key="1">
    <citation type="submission" date="2021-06" db="EMBL/GenBank/DDBJ databases">
        <authorList>
            <person name="Kallberg Y."/>
            <person name="Tangrot J."/>
            <person name="Rosling A."/>
        </authorList>
    </citation>
    <scope>NUCLEOTIDE SEQUENCE</scope>
    <source>
        <strain evidence="2">IA702</strain>
    </source>
</reference>
<keyword evidence="3" id="KW-1185">Reference proteome</keyword>
<dbReference type="EMBL" id="CAJVPJ010004482">
    <property type="protein sequence ID" value="CAG8652518.1"/>
    <property type="molecule type" value="Genomic_DNA"/>
</dbReference>
<comment type="caution">
    <text evidence="2">The sequence shown here is derived from an EMBL/GenBank/DDBJ whole genome shotgun (WGS) entry which is preliminary data.</text>
</comment>
<evidence type="ECO:0000256" key="1">
    <source>
        <dbReference type="SAM" id="MobiDB-lite"/>
    </source>
</evidence>
<protein>
    <submittedName>
        <fullName evidence="2">1904_t:CDS:1</fullName>
    </submittedName>
</protein>